<evidence type="ECO:0000256" key="1">
    <source>
        <dbReference type="ARBA" id="ARBA00006696"/>
    </source>
</evidence>
<gene>
    <name evidence="8" type="ORF">SAMN06265361_101139</name>
</gene>
<dbReference type="EMBL" id="FXTU01000001">
    <property type="protein sequence ID" value="SMP00636.1"/>
    <property type="molecule type" value="Genomic_DNA"/>
</dbReference>
<dbReference type="SFLD" id="SFLDS00003">
    <property type="entry name" value="Haloacid_Dehalogenase"/>
    <property type="match status" value="1"/>
</dbReference>
<dbReference type="Proteomes" id="UP001157946">
    <property type="component" value="Unassembled WGS sequence"/>
</dbReference>
<evidence type="ECO:0000256" key="5">
    <source>
        <dbReference type="PIRSR" id="PIRSR000915-1"/>
    </source>
</evidence>
<keyword evidence="4 7" id="KW-0460">Magnesium</keyword>
<dbReference type="RefSeq" id="WP_102991561.1">
    <property type="nucleotide sequence ID" value="NZ_FXTU01000001.1"/>
</dbReference>
<feature type="binding site" evidence="7">
    <location>
        <position position="10"/>
    </location>
    <ligand>
        <name>Mg(2+)</name>
        <dbReference type="ChEBI" id="CHEBI:18420"/>
    </ligand>
</feature>
<dbReference type="InterPro" id="IPR006439">
    <property type="entry name" value="HAD-SF_hydro_IA"/>
</dbReference>
<feature type="binding site" evidence="6">
    <location>
        <position position="181"/>
    </location>
    <ligand>
        <name>substrate</name>
    </ligand>
</feature>
<keyword evidence="2 7" id="KW-0479">Metal-binding</keyword>
<protein>
    <submittedName>
        <fullName evidence="8">4-nitrophenyl phosphatase</fullName>
    </submittedName>
</protein>
<comment type="similarity">
    <text evidence="1">Belongs to the HAD-like hydrolase superfamily. NagD family.</text>
</comment>
<dbReference type="GO" id="GO:0016791">
    <property type="term" value="F:phosphatase activity"/>
    <property type="evidence" value="ECO:0007669"/>
    <property type="project" value="TreeGrafter"/>
</dbReference>
<comment type="cofactor">
    <cofactor evidence="7">
        <name>Mg(2+)</name>
        <dbReference type="ChEBI" id="CHEBI:18420"/>
    </cofactor>
    <text evidence="7">Divalent metal ions. Mg(2+) is the most effective.</text>
</comment>
<dbReference type="GO" id="GO:0005737">
    <property type="term" value="C:cytoplasm"/>
    <property type="evidence" value="ECO:0007669"/>
    <property type="project" value="TreeGrafter"/>
</dbReference>
<evidence type="ECO:0000313" key="8">
    <source>
        <dbReference type="EMBL" id="SMP00636.1"/>
    </source>
</evidence>
<feature type="binding site" evidence="7">
    <location>
        <position position="206"/>
    </location>
    <ligand>
        <name>Mg(2+)</name>
        <dbReference type="ChEBI" id="CHEBI:18420"/>
    </ligand>
</feature>
<dbReference type="FunFam" id="3.40.50.1000:FF:000053">
    <property type="entry name" value="TIGR01457 family HAD hydrolase"/>
    <property type="match status" value="1"/>
</dbReference>
<dbReference type="PANTHER" id="PTHR19288">
    <property type="entry name" value="4-NITROPHENYLPHOSPHATASE-RELATED"/>
    <property type="match status" value="1"/>
</dbReference>
<dbReference type="AlphaFoldDB" id="A0AA45WIM7"/>
<feature type="active site" description="Proton donor" evidence="5">
    <location>
        <position position="12"/>
    </location>
</feature>
<dbReference type="Pfam" id="PF13242">
    <property type="entry name" value="Hydrolase_like"/>
    <property type="match status" value="1"/>
</dbReference>
<proteinExistence type="inferred from homology"/>
<dbReference type="NCBIfam" id="TIGR01460">
    <property type="entry name" value="HAD-SF-IIA"/>
    <property type="match status" value="1"/>
</dbReference>
<comment type="caution">
    <text evidence="8">The sequence shown here is derived from an EMBL/GenBank/DDBJ whole genome shotgun (WGS) entry which is preliminary data.</text>
</comment>
<dbReference type="Gene3D" id="3.40.50.1000">
    <property type="entry name" value="HAD superfamily/HAD-like"/>
    <property type="match status" value="2"/>
</dbReference>
<dbReference type="InterPro" id="IPR006357">
    <property type="entry name" value="HAD-SF_hydro_IIA"/>
</dbReference>
<dbReference type="Pfam" id="PF13344">
    <property type="entry name" value="Hydrolase_6"/>
    <property type="match status" value="1"/>
</dbReference>
<keyword evidence="3" id="KW-0378">Hydrolase</keyword>
<dbReference type="InterPro" id="IPR023214">
    <property type="entry name" value="HAD_sf"/>
</dbReference>
<dbReference type="GO" id="GO:0046872">
    <property type="term" value="F:metal ion binding"/>
    <property type="evidence" value="ECO:0007669"/>
    <property type="project" value="UniProtKB-KW"/>
</dbReference>
<evidence type="ECO:0000256" key="3">
    <source>
        <dbReference type="ARBA" id="ARBA00022801"/>
    </source>
</evidence>
<sequence length="255" mass="27772">MRDYQGYLIDLDGTLFRGTELIEGALEFMEWLNKQGIPYLYLTNNSTRTPEQVAEKLRKFGFPATAAQVYTSAMAAAQYVKEELKVSSAFVIGEEGLLQAFQDQGIELTAERPAAVVSGLDRSFTYDKMKTACLSIRAGAAFIGTNADRALPTEAGLFPGSGSLAMAIGYATGIEPTFIGKPEPIIMRYALQALGVPPERVLMVGDNLETDILAGARSGIDTLLVYTGITTREMAQNSSVRATFEVTDLREWIKT</sequence>
<reference evidence="8" key="1">
    <citation type="submission" date="2017-05" db="EMBL/GenBank/DDBJ databases">
        <authorList>
            <person name="Varghese N."/>
            <person name="Submissions S."/>
        </authorList>
    </citation>
    <scope>NUCLEOTIDE SEQUENCE</scope>
    <source>
        <strain evidence="8">DSM 45262</strain>
    </source>
</reference>
<feature type="active site" description="Nucleophile" evidence="5">
    <location>
        <position position="10"/>
    </location>
</feature>
<name>A0AA45WIM7_9BACL</name>
<dbReference type="InterPro" id="IPR036412">
    <property type="entry name" value="HAD-like_sf"/>
</dbReference>
<dbReference type="PANTHER" id="PTHR19288:SF46">
    <property type="entry name" value="HALOACID DEHALOGENASE-LIKE HYDROLASE DOMAIN-CONTAINING PROTEIN 2"/>
    <property type="match status" value="1"/>
</dbReference>
<dbReference type="NCBIfam" id="TIGR01549">
    <property type="entry name" value="HAD-SF-IA-v1"/>
    <property type="match status" value="1"/>
</dbReference>
<evidence type="ECO:0000256" key="4">
    <source>
        <dbReference type="ARBA" id="ARBA00022842"/>
    </source>
</evidence>
<feature type="binding site" evidence="7">
    <location>
        <position position="12"/>
    </location>
    <ligand>
        <name>Mg(2+)</name>
        <dbReference type="ChEBI" id="CHEBI:18420"/>
    </ligand>
</feature>
<dbReference type="NCBIfam" id="TIGR01457">
    <property type="entry name" value="HAD-SF-IIA-hyp2"/>
    <property type="match status" value="1"/>
</dbReference>
<keyword evidence="9" id="KW-1185">Reference proteome</keyword>
<dbReference type="InterPro" id="IPR006354">
    <property type="entry name" value="HAD-SF_hydro_IIA_hyp1"/>
</dbReference>
<evidence type="ECO:0000313" key="9">
    <source>
        <dbReference type="Proteomes" id="UP001157946"/>
    </source>
</evidence>
<dbReference type="SFLD" id="SFLDG01139">
    <property type="entry name" value="C2.A:_Pyridoxal_Phosphate_Phos"/>
    <property type="match status" value="1"/>
</dbReference>
<organism evidence="8 9">
    <name type="scientific">Laceyella tengchongensis</name>
    <dbReference type="NCBI Taxonomy" id="574699"/>
    <lineage>
        <taxon>Bacteria</taxon>
        <taxon>Bacillati</taxon>
        <taxon>Bacillota</taxon>
        <taxon>Bacilli</taxon>
        <taxon>Bacillales</taxon>
        <taxon>Thermoactinomycetaceae</taxon>
        <taxon>Laceyella</taxon>
    </lineage>
</organism>
<dbReference type="CDD" id="cd07530">
    <property type="entry name" value="HAD_Pase_UmpH-like"/>
    <property type="match status" value="1"/>
</dbReference>
<dbReference type="SUPFAM" id="SSF56784">
    <property type="entry name" value="HAD-like"/>
    <property type="match status" value="1"/>
</dbReference>
<evidence type="ECO:0000256" key="7">
    <source>
        <dbReference type="PIRSR" id="PIRSR000915-3"/>
    </source>
</evidence>
<evidence type="ECO:0000256" key="2">
    <source>
        <dbReference type="ARBA" id="ARBA00022723"/>
    </source>
</evidence>
<evidence type="ECO:0000256" key="6">
    <source>
        <dbReference type="PIRSR" id="PIRSR000915-2"/>
    </source>
</evidence>
<accession>A0AA45WIM7</accession>
<dbReference type="PIRSF" id="PIRSF000915">
    <property type="entry name" value="PGP-type_phosphatase"/>
    <property type="match status" value="1"/>
</dbReference>